<dbReference type="AlphaFoldDB" id="A0A2N9ID47"/>
<gene>
    <name evidence="1" type="ORF">FSB_LOCUS51699</name>
</gene>
<reference evidence="1" key="1">
    <citation type="submission" date="2018-02" db="EMBL/GenBank/DDBJ databases">
        <authorList>
            <person name="Cohen D.B."/>
            <person name="Kent A.D."/>
        </authorList>
    </citation>
    <scope>NUCLEOTIDE SEQUENCE</scope>
</reference>
<evidence type="ECO:0000313" key="1">
    <source>
        <dbReference type="EMBL" id="SPD23817.1"/>
    </source>
</evidence>
<accession>A0A2N9ID47</accession>
<protein>
    <submittedName>
        <fullName evidence="1">Uncharacterized protein</fullName>
    </submittedName>
</protein>
<proteinExistence type="predicted"/>
<name>A0A2N9ID47_FAGSY</name>
<sequence>MSEGRSHIEPRLGCSPAKAISGDFRGWLAFYGDRVDFPRIYVDLFLEEARLSAAADARYEVALEDPPISSSF</sequence>
<dbReference type="EMBL" id="OIVN01005739">
    <property type="protein sequence ID" value="SPD23817.1"/>
    <property type="molecule type" value="Genomic_DNA"/>
</dbReference>
<organism evidence="1">
    <name type="scientific">Fagus sylvatica</name>
    <name type="common">Beechnut</name>
    <dbReference type="NCBI Taxonomy" id="28930"/>
    <lineage>
        <taxon>Eukaryota</taxon>
        <taxon>Viridiplantae</taxon>
        <taxon>Streptophyta</taxon>
        <taxon>Embryophyta</taxon>
        <taxon>Tracheophyta</taxon>
        <taxon>Spermatophyta</taxon>
        <taxon>Magnoliopsida</taxon>
        <taxon>eudicotyledons</taxon>
        <taxon>Gunneridae</taxon>
        <taxon>Pentapetalae</taxon>
        <taxon>rosids</taxon>
        <taxon>fabids</taxon>
        <taxon>Fagales</taxon>
        <taxon>Fagaceae</taxon>
        <taxon>Fagus</taxon>
    </lineage>
</organism>